<evidence type="ECO:0000256" key="1">
    <source>
        <dbReference type="ARBA" id="ARBA00022491"/>
    </source>
</evidence>
<keyword evidence="3 7" id="KW-0067">ATP-binding</keyword>
<keyword evidence="7" id="KW-0479">Metal-binding</keyword>
<keyword evidence="4 7" id="KW-0805">Transcription regulation</keyword>
<accession>A0A2K1NWW8</accession>
<dbReference type="GO" id="GO:0005524">
    <property type="term" value="F:ATP binding"/>
    <property type="evidence" value="ECO:0007669"/>
    <property type="project" value="UniProtKB-UniRule"/>
</dbReference>
<keyword evidence="7" id="KW-0863">Zinc-finger</keyword>
<keyword evidence="2 7" id="KW-0547">Nucleotide-binding</keyword>
<comment type="cofactor">
    <cofactor evidence="7">
        <name>Zn(2+)</name>
        <dbReference type="ChEBI" id="CHEBI:29105"/>
    </cofactor>
    <text evidence="7">Binds 1 zinc ion.</text>
</comment>
<dbReference type="Pfam" id="PF03477">
    <property type="entry name" value="ATP-cone"/>
    <property type="match status" value="1"/>
</dbReference>
<dbReference type="HAMAP" id="MF_00440">
    <property type="entry name" value="NrdR"/>
    <property type="match status" value="1"/>
</dbReference>
<feature type="zinc finger region" evidence="7">
    <location>
        <begin position="3"/>
        <end position="34"/>
    </location>
</feature>
<dbReference type="GO" id="GO:0045892">
    <property type="term" value="P:negative regulation of DNA-templated transcription"/>
    <property type="evidence" value="ECO:0007669"/>
    <property type="project" value="UniProtKB-UniRule"/>
</dbReference>
<dbReference type="EMBL" id="AZRL01000022">
    <property type="protein sequence ID" value="PNR95032.1"/>
    <property type="molecule type" value="Genomic_DNA"/>
</dbReference>
<dbReference type="InterPro" id="IPR055173">
    <property type="entry name" value="NrdR-like_N"/>
</dbReference>
<organism evidence="9 10">
    <name type="scientific">Petrotoga olearia DSM 13574</name>
    <dbReference type="NCBI Taxonomy" id="1122955"/>
    <lineage>
        <taxon>Bacteria</taxon>
        <taxon>Thermotogati</taxon>
        <taxon>Thermotogota</taxon>
        <taxon>Thermotogae</taxon>
        <taxon>Petrotogales</taxon>
        <taxon>Petrotogaceae</taxon>
        <taxon>Petrotoga</taxon>
    </lineage>
</organism>
<keyword evidence="5 7" id="KW-0238">DNA-binding</keyword>
<keyword evidence="1 7" id="KW-0678">Repressor</keyword>
<comment type="similarity">
    <text evidence="7">Belongs to the NrdR family.</text>
</comment>
<dbReference type="GO" id="GO:0008270">
    <property type="term" value="F:zinc ion binding"/>
    <property type="evidence" value="ECO:0007669"/>
    <property type="project" value="UniProtKB-UniRule"/>
</dbReference>
<dbReference type="OrthoDB" id="9807461at2"/>
<proteinExistence type="inferred from homology"/>
<evidence type="ECO:0000256" key="5">
    <source>
        <dbReference type="ARBA" id="ARBA00023125"/>
    </source>
</evidence>
<dbReference type="AlphaFoldDB" id="A0A2K1NWW8"/>
<dbReference type="GO" id="GO:0003677">
    <property type="term" value="F:DNA binding"/>
    <property type="evidence" value="ECO:0007669"/>
    <property type="project" value="UniProtKB-KW"/>
</dbReference>
<sequence>MKCPFCGYDETKVLDSRPASNGTSIRRRRECLQCQARFTTYERYEQTRLRIIKKDGRRELYDRKKLMNGILKACEKRPVSTDQIEEMVDNIEEQLRRSGYSEIYSSEIGDKVMDQLKSIDQVAYVRFASVYKEFRDLDSFLQAIRELKNS</sequence>
<evidence type="ECO:0000256" key="6">
    <source>
        <dbReference type="ARBA" id="ARBA00023163"/>
    </source>
</evidence>
<dbReference type="InterPro" id="IPR005144">
    <property type="entry name" value="ATP-cone_dom"/>
</dbReference>
<dbReference type="Pfam" id="PF22811">
    <property type="entry name" value="Zn_ribbon_NrdR"/>
    <property type="match status" value="1"/>
</dbReference>
<evidence type="ECO:0000256" key="7">
    <source>
        <dbReference type="HAMAP-Rule" id="MF_00440"/>
    </source>
</evidence>
<protein>
    <recommendedName>
        <fullName evidence="7">Transcriptional repressor NrdR</fullName>
    </recommendedName>
</protein>
<evidence type="ECO:0000256" key="4">
    <source>
        <dbReference type="ARBA" id="ARBA00023015"/>
    </source>
</evidence>
<keyword evidence="6 7" id="KW-0804">Transcription</keyword>
<dbReference type="InterPro" id="IPR003796">
    <property type="entry name" value="RNR_NrdR-like"/>
</dbReference>
<comment type="function">
    <text evidence="7">Negatively regulates transcription of bacterial ribonucleotide reductase nrd genes and operons by binding to NrdR-boxes.</text>
</comment>
<evidence type="ECO:0000313" key="10">
    <source>
        <dbReference type="Proteomes" id="UP000236434"/>
    </source>
</evidence>
<evidence type="ECO:0000256" key="2">
    <source>
        <dbReference type="ARBA" id="ARBA00022741"/>
    </source>
</evidence>
<dbReference type="PANTHER" id="PTHR30455:SF2">
    <property type="entry name" value="TRANSCRIPTIONAL REPRESSOR NRDR"/>
    <property type="match status" value="1"/>
</dbReference>
<reference evidence="9 10" key="1">
    <citation type="submission" date="2013-12" db="EMBL/GenBank/DDBJ databases">
        <title>Comparative genomics of Petrotoga isolates.</title>
        <authorList>
            <person name="Nesbo C.L."/>
            <person name="Charchuk R."/>
            <person name="Chow K."/>
        </authorList>
    </citation>
    <scope>NUCLEOTIDE SEQUENCE [LARGE SCALE GENOMIC DNA]</scope>
    <source>
        <strain evidence="9 10">DSM 13574</strain>
    </source>
</reference>
<name>A0A2K1NWW8_9BACT</name>
<evidence type="ECO:0000256" key="3">
    <source>
        <dbReference type="ARBA" id="ARBA00022840"/>
    </source>
</evidence>
<keyword evidence="7" id="KW-0862">Zinc</keyword>
<evidence type="ECO:0000259" key="8">
    <source>
        <dbReference type="PROSITE" id="PS51161"/>
    </source>
</evidence>
<dbReference type="RefSeq" id="WP_103067679.1">
    <property type="nucleotide sequence ID" value="NZ_AZRL01000022.1"/>
</dbReference>
<comment type="caution">
    <text evidence="9">The sequence shown here is derived from an EMBL/GenBank/DDBJ whole genome shotgun (WGS) entry which is preliminary data.</text>
</comment>
<dbReference type="PROSITE" id="PS51161">
    <property type="entry name" value="ATP_CONE"/>
    <property type="match status" value="1"/>
</dbReference>
<feature type="domain" description="ATP-cone" evidence="8">
    <location>
        <begin position="49"/>
        <end position="139"/>
    </location>
</feature>
<dbReference type="NCBIfam" id="TIGR00244">
    <property type="entry name" value="transcriptional regulator NrdR"/>
    <property type="match status" value="1"/>
</dbReference>
<dbReference type="PANTHER" id="PTHR30455">
    <property type="entry name" value="TRANSCRIPTIONAL REPRESSOR NRDR"/>
    <property type="match status" value="1"/>
</dbReference>
<dbReference type="Proteomes" id="UP000236434">
    <property type="component" value="Unassembled WGS sequence"/>
</dbReference>
<evidence type="ECO:0000313" key="9">
    <source>
        <dbReference type="EMBL" id="PNR95032.1"/>
    </source>
</evidence>
<gene>
    <name evidence="7 9" type="primary">nrdR</name>
    <name evidence="9" type="ORF">X929_09220</name>
</gene>